<name>A0A809SBT6_9PROT</name>
<dbReference type="AlphaFoldDB" id="A0A809SBT6"/>
<protein>
    <submittedName>
        <fullName evidence="2">Uncharacterized protein</fullName>
    </submittedName>
</protein>
<evidence type="ECO:0000313" key="2">
    <source>
        <dbReference type="EMBL" id="BBP02542.1"/>
    </source>
</evidence>
<dbReference type="RefSeq" id="WP_162086428.1">
    <property type="nucleotide sequence ID" value="NZ_AP021882.1"/>
</dbReference>
<dbReference type="Proteomes" id="UP000463939">
    <property type="component" value="Plasmid SGTM_pl1"/>
</dbReference>
<reference evidence="3" key="1">
    <citation type="submission" date="2019-11" db="EMBL/GenBank/DDBJ databases">
        <title>Isolation and characterization of a novel species in the genus Sulfuriferula.</title>
        <authorList>
            <person name="Mochizuki J."/>
            <person name="Kojima H."/>
            <person name="Fukui M."/>
        </authorList>
    </citation>
    <scope>NUCLEOTIDE SEQUENCE [LARGE SCALE GENOMIC DNA]</scope>
    <source>
        <strain evidence="3">SGTM</strain>
        <plasmid evidence="3">sgtm_pl1 dna</plasmid>
    </source>
</reference>
<accession>A0A809SBT6</accession>
<proteinExistence type="predicted"/>
<keyword evidence="1" id="KW-0732">Signal</keyword>
<dbReference type="EMBL" id="AP021882">
    <property type="protein sequence ID" value="BBP02542.1"/>
    <property type="molecule type" value="Genomic_DNA"/>
</dbReference>
<evidence type="ECO:0000313" key="3">
    <source>
        <dbReference type="Proteomes" id="UP000463939"/>
    </source>
</evidence>
<evidence type="ECO:0000256" key="1">
    <source>
        <dbReference type="SAM" id="SignalP"/>
    </source>
</evidence>
<gene>
    <name evidence="2" type="ORF">SFSGTM_32500</name>
</gene>
<feature type="chain" id="PRO_5032656520" evidence="1">
    <location>
        <begin position="23"/>
        <end position="110"/>
    </location>
</feature>
<sequence>MLKTGIRGLLASLFFISSIAAAQSSSTVSRLYLVNPDPTDVKGSVDALVAAIGTRTYFPSKHINLMPTELPDRPGEPSLQTINLGPVTMSYIGCGNSAYAQVGVAVENGI</sequence>
<organism evidence="2 3">
    <name type="scientific">Sulfuriferula nivalis</name>
    <dbReference type="NCBI Taxonomy" id="2675298"/>
    <lineage>
        <taxon>Bacteria</taxon>
        <taxon>Pseudomonadati</taxon>
        <taxon>Pseudomonadota</taxon>
        <taxon>Betaproteobacteria</taxon>
        <taxon>Nitrosomonadales</taxon>
        <taxon>Sulfuricellaceae</taxon>
        <taxon>Sulfuriferula</taxon>
    </lineage>
</organism>
<dbReference type="KEGG" id="sniv:SFSGTM_32500"/>
<geneLocation type="plasmid" evidence="3">
    <name>sgtm_pl1 dna</name>
</geneLocation>
<keyword evidence="2" id="KW-0614">Plasmid</keyword>
<keyword evidence="3" id="KW-1185">Reference proteome</keyword>
<feature type="signal peptide" evidence="1">
    <location>
        <begin position="1"/>
        <end position="22"/>
    </location>
</feature>